<organism evidence="5">
    <name type="scientific">Neospora caninum (strain Liverpool)</name>
    <dbReference type="NCBI Taxonomy" id="572307"/>
    <lineage>
        <taxon>Eukaryota</taxon>
        <taxon>Sar</taxon>
        <taxon>Alveolata</taxon>
        <taxon>Apicomplexa</taxon>
        <taxon>Conoidasida</taxon>
        <taxon>Coccidia</taxon>
        <taxon>Eucoccidiorida</taxon>
        <taxon>Eimeriorina</taxon>
        <taxon>Sarcocystidae</taxon>
        <taxon>Neospora</taxon>
    </lineage>
</organism>
<dbReference type="InterPro" id="IPR005522">
    <property type="entry name" value="IPK"/>
</dbReference>
<feature type="compositionally biased region" description="Basic and acidic residues" evidence="4">
    <location>
        <begin position="334"/>
        <end position="353"/>
    </location>
</feature>
<feature type="compositionally biased region" description="Basic and acidic residues" evidence="4">
    <location>
        <begin position="726"/>
        <end position="735"/>
    </location>
</feature>
<dbReference type="SUPFAM" id="SSF56104">
    <property type="entry name" value="SAICAR synthase-like"/>
    <property type="match status" value="1"/>
</dbReference>
<comment type="similarity">
    <text evidence="1">Belongs to the inositol phosphokinase (IPK) family.</text>
</comment>
<feature type="compositionally biased region" description="Acidic residues" evidence="4">
    <location>
        <begin position="895"/>
        <end position="910"/>
    </location>
</feature>
<feature type="compositionally biased region" description="Low complexity" evidence="4">
    <location>
        <begin position="47"/>
        <end position="58"/>
    </location>
</feature>
<evidence type="ECO:0000313" key="5">
    <source>
        <dbReference type="EMBL" id="CEL67949.1"/>
    </source>
</evidence>
<feature type="region of interest" description="Disordered" evidence="4">
    <location>
        <begin position="1485"/>
        <end position="1543"/>
    </location>
</feature>
<evidence type="ECO:0000256" key="1">
    <source>
        <dbReference type="ARBA" id="ARBA00007374"/>
    </source>
</evidence>
<feature type="region of interest" description="Disordered" evidence="4">
    <location>
        <begin position="466"/>
        <end position="494"/>
    </location>
</feature>
<dbReference type="GO" id="GO:0016301">
    <property type="term" value="F:kinase activity"/>
    <property type="evidence" value="ECO:0007669"/>
    <property type="project" value="UniProtKB-KW"/>
</dbReference>
<keyword evidence="2" id="KW-0808">Transferase</keyword>
<feature type="region of interest" description="Disordered" evidence="4">
    <location>
        <begin position="1001"/>
        <end position="1093"/>
    </location>
</feature>
<feature type="compositionally biased region" description="Low complexity" evidence="4">
    <location>
        <begin position="1054"/>
        <end position="1065"/>
    </location>
</feature>
<feature type="compositionally biased region" description="Low complexity" evidence="4">
    <location>
        <begin position="300"/>
        <end position="314"/>
    </location>
</feature>
<evidence type="ECO:0008006" key="6">
    <source>
        <dbReference type="Google" id="ProtNLM"/>
    </source>
</evidence>
<feature type="compositionally biased region" description="Basic and acidic residues" evidence="4">
    <location>
        <begin position="482"/>
        <end position="492"/>
    </location>
</feature>
<feature type="region of interest" description="Disordered" evidence="4">
    <location>
        <begin position="1"/>
        <end position="156"/>
    </location>
</feature>
<feature type="compositionally biased region" description="Low complexity" evidence="4">
    <location>
        <begin position="374"/>
        <end position="394"/>
    </location>
</feature>
<feature type="region of interest" description="Disordered" evidence="4">
    <location>
        <begin position="856"/>
        <end position="963"/>
    </location>
</feature>
<evidence type="ECO:0000256" key="3">
    <source>
        <dbReference type="ARBA" id="ARBA00022777"/>
    </source>
</evidence>
<dbReference type="GO" id="GO:0032958">
    <property type="term" value="P:inositol phosphate biosynthetic process"/>
    <property type="evidence" value="ECO:0007669"/>
    <property type="project" value="InterPro"/>
</dbReference>
<feature type="compositionally biased region" description="Basic and acidic residues" evidence="4">
    <location>
        <begin position="261"/>
        <end position="270"/>
    </location>
</feature>
<feature type="compositionally biased region" description="Basic and acidic residues" evidence="4">
    <location>
        <begin position="1525"/>
        <end position="1543"/>
    </location>
</feature>
<feature type="compositionally biased region" description="Low complexity" evidence="4">
    <location>
        <begin position="856"/>
        <end position="875"/>
    </location>
</feature>
<feature type="compositionally biased region" description="Basic and acidic residues" evidence="4">
    <location>
        <begin position="1143"/>
        <end position="1156"/>
    </location>
</feature>
<keyword evidence="3" id="KW-0418">Kinase</keyword>
<name>A0A0F7UDL8_NEOCL</name>
<feature type="region of interest" description="Disordered" evidence="4">
    <location>
        <begin position="1143"/>
        <end position="1175"/>
    </location>
</feature>
<feature type="compositionally biased region" description="Basic and acidic residues" evidence="4">
    <location>
        <begin position="1015"/>
        <end position="1024"/>
    </location>
</feature>
<feature type="region of interest" description="Disordered" evidence="4">
    <location>
        <begin position="212"/>
        <end position="399"/>
    </location>
</feature>
<evidence type="ECO:0000256" key="2">
    <source>
        <dbReference type="ARBA" id="ARBA00022679"/>
    </source>
</evidence>
<feature type="region of interest" description="Disordered" evidence="4">
    <location>
        <begin position="646"/>
        <end position="782"/>
    </location>
</feature>
<reference evidence="5" key="1">
    <citation type="journal article" date="2015" name="PLoS ONE">
        <title>Comprehensive Evaluation of Toxoplasma gondii VEG and Neospora caninum LIV Genomes with Tachyzoite Stage Transcriptome and Proteome Defines Novel Transcript Features.</title>
        <authorList>
            <person name="Ramaprasad A."/>
            <person name="Mourier T."/>
            <person name="Naeem R."/>
            <person name="Malas T.B."/>
            <person name="Moussa E."/>
            <person name="Panigrahi A."/>
            <person name="Vermont S.J."/>
            <person name="Otto T.D."/>
            <person name="Wastling J."/>
            <person name="Pain A."/>
        </authorList>
    </citation>
    <scope>NUCLEOTIDE SEQUENCE</scope>
    <source>
        <strain evidence="5">Liverpool</strain>
    </source>
</reference>
<feature type="compositionally biased region" description="Basic and acidic residues" evidence="4">
    <location>
        <begin position="751"/>
        <end position="767"/>
    </location>
</feature>
<dbReference type="InterPro" id="IPR038286">
    <property type="entry name" value="IPK_sf"/>
</dbReference>
<feature type="compositionally biased region" description="Low complexity" evidence="4">
    <location>
        <begin position="141"/>
        <end position="156"/>
    </location>
</feature>
<dbReference type="EMBL" id="LN714483">
    <property type="protein sequence ID" value="CEL67949.1"/>
    <property type="molecule type" value="Genomic_DNA"/>
</dbReference>
<protein>
    <recommendedName>
        <fullName evidence="6">Inositol polyphosphate kinase</fullName>
    </recommendedName>
</protein>
<feature type="compositionally biased region" description="Polar residues" evidence="4">
    <location>
        <begin position="117"/>
        <end position="140"/>
    </location>
</feature>
<feature type="compositionally biased region" description="Basic and acidic residues" evidence="4">
    <location>
        <begin position="925"/>
        <end position="961"/>
    </location>
</feature>
<feature type="region of interest" description="Disordered" evidence="4">
    <location>
        <begin position="417"/>
        <end position="447"/>
    </location>
</feature>
<proteinExistence type="inferred from homology"/>
<feature type="compositionally biased region" description="Polar residues" evidence="4">
    <location>
        <begin position="96"/>
        <end position="106"/>
    </location>
</feature>
<sequence>MASPAATASPLAKAAVGVPGRGVRPLQTGLSSRLPSAQLGKRQARKSSLPSCASPSSSVTDAGVSSPRRQGARVERTATATGRPTQRRVSGRGASAQRTLKSSSGGVLQAQAVTGPVSCSTPCESNGHDFSSSPSVNFFDSPSSRPLGSASASSCSTSFSSSLSLGSPPAVLCPCDSLSGVSSSLEAARCLVASTNPPASTSVRPTVSPACEACDDGSTDDEHPSALWDDGEQRRSALGAGGVETCKGEEVGKARRGGLASRDDPGEDRGGPTCADECASVHAEDQRPLYSPSVPCPFFSSHVRSTSPSSPPRSGELRLPEDSQAESLCVLEARASDRAKGKNDASAEREVSRRLTSTPTDADDRMTSSLLDAPSGSKSASLPSSTSSLSSPSSPLSPPLVWAAAQSLSAQDGVCRLSRRGNRDSRGSLLPQFSSTRASPPRAPLPAQFHRKSKSWVASLFGQAVQSPFSPPPSDEPEDETEFPRLESDANHRVPSAPSLASRLAHHFLPCFRKGFDRSHACSDLVRQIHSGFAGGGRHLFASAFWGPGAPALLVPLALLCDPAAYAEELFAFPASRFARIPLLVDADGYLYRYVPEHNVRELEFFQLVQLAYERVSVAEASPRSARFSAPHPLQALLAEDAARFPEARNAERGPRRRNGPRSVVRGTERGVEGESEIEGDDAGSFGGDEQASDSRETAESLRRSALERLHLRPDELSPNVATTSSRRESQENKHRPFWIVSPRGVGAEPASREREGAKEQETERQETPAPTAWVAAQDADAPASWPQRLVSRGRDASAGIADVQRQIRRAATLFTETVSESLSGVVSLFPSRDSCEGPDVDLEIVDSGAIDRPLSTASLASSPRSSRSSRSVSSCYNRGIGRSRQRLGQGETKEETEEEDEGNRDDGDGDVVSRAVGPSLGRRGRGETEGPRGGEEVAAKHASSEEPCHESVNAKEEEKSSFLSRLLSHAELSSVGERLDGLHGEVTRRVSGLRSWSKSFHIPSGTAAQGALERNAETPERGECSTGRRRTQEGPRHQVLRNAFPDHAPAQSPPSSFSSFPRGSSPEERRASESSAQGDHGAASVSASHGEPDEAWRRMCRSLAFLKQNRIVPDFAGVALVRPGGAALQDAQRRRLARVYAAEEARKSDERELRKRSAARMQDRPSFAPDGLQRLPQPTFESSVDFAFSPFAVSREAVHSPDSTDWQVGERTLVWEKLDDEVRGGRSHARDANTPRDGVLMLRLHIPLAQPAIPCLLQVKLGRSFIGSHAGDPAASVRQFADSLGLSQRSRTTLRIRQRVKAALFEAYDPGTAAKMLTNLAPADVGLGDVAPFLSVEQLQALLKSWQQAEKIQNTAQASLAFRLAYATFTENPQSRECGGVKRVTFDRMQCAGLDAAEVLQLLHRFLSLHRQVASVCLVKISALIEWLRHQPFFRFYSTSLFLFVDLSDPAASADCRWASFSHAVRRDGRHALAGEFRDARADGAIPVTRAPKPSQERGLSSPTYAGAPPRASHLSPGGAPFGRGEHAPERGKSEERTNRLRWREDESLDEVNAGVLEGLEAIREVARACIWGT</sequence>
<dbReference type="Gene3D" id="3.30.470.160">
    <property type="entry name" value="Inositol polyphosphate kinase"/>
    <property type="match status" value="1"/>
</dbReference>
<feature type="compositionally biased region" description="Low complexity" evidence="4">
    <location>
        <begin position="1"/>
        <end position="15"/>
    </location>
</feature>
<accession>A0A0F7UDL8</accession>
<feature type="compositionally biased region" description="Basic and acidic residues" evidence="4">
    <location>
        <begin position="693"/>
        <end position="716"/>
    </location>
</feature>
<evidence type="ECO:0000256" key="4">
    <source>
        <dbReference type="SAM" id="MobiDB-lite"/>
    </source>
</evidence>
<feature type="compositionally biased region" description="Low complexity" evidence="4">
    <location>
        <begin position="769"/>
        <end position="782"/>
    </location>
</feature>
<gene>
    <name evidence="5" type="ORF">BN1204_037310</name>
</gene>
<dbReference type="Pfam" id="PF03770">
    <property type="entry name" value="IPK"/>
    <property type="match status" value="1"/>
</dbReference>